<dbReference type="PANTHER" id="PTHR30255">
    <property type="entry name" value="SINGLE-STRANDED-DNA-SPECIFIC EXONUCLEASE RECJ"/>
    <property type="match status" value="1"/>
</dbReference>
<dbReference type="SUPFAM" id="SSF64182">
    <property type="entry name" value="DHH phosphoesterases"/>
    <property type="match status" value="1"/>
</dbReference>
<dbReference type="InterPro" id="IPR004610">
    <property type="entry name" value="RecJ"/>
</dbReference>
<evidence type="ECO:0000259" key="8">
    <source>
        <dbReference type="Pfam" id="PF02272"/>
    </source>
</evidence>
<name>A0A081B7R5_9HYPH</name>
<keyword evidence="4" id="KW-0378">Hydrolase</keyword>
<dbReference type="GO" id="GO:0006310">
    <property type="term" value="P:DNA recombination"/>
    <property type="evidence" value="ECO:0007669"/>
    <property type="project" value="InterPro"/>
</dbReference>
<dbReference type="GO" id="GO:0008409">
    <property type="term" value="F:5'-3' exonuclease activity"/>
    <property type="evidence" value="ECO:0007669"/>
    <property type="project" value="InterPro"/>
</dbReference>
<comment type="similarity">
    <text evidence="1">Belongs to the RecJ family.</text>
</comment>
<dbReference type="InterPro" id="IPR001667">
    <property type="entry name" value="DDH_dom"/>
</dbReference>
<evidence type="ECO:0000256" key="3">
    <source>
        <dbReference type="ARBA" id="ARBA00022722"/>
    </source>
</evidence>
<feature type="domain" description="RecJ OB" evidence="9">
    <location>
        <begin position="494"/>
        <end position="602"/>
    </location>
</feature>
<dbReference type="InterPro" id="IPR051673">
    <property type="entry name" value="SSDNA_exonuclease_RecJ"/>
</dbReference>
<dbReference type="Pfam" id="PF17768">
    <property type="entry name" value="RecJ_OB"/>
    <property type="match status" value="1"/>
</dbReference>
<keyword evidence="5 10" id="KW-0269">Exonuclease</keyword>
<dbReference type="GO" id="GO:0006281">
    <property type="term" value="P:DNA repair"/>
    <property type="evidence" value="ECO:0007669"/>
    <property type="project" value="InterPro"/>
</dbReference>
<keyword evidence="3" id="KW-0540">Nuclease</keyword>
<evidence type="ECO:0000256" key="5">
    <source>
        <dbReference type="ARBA" id="ARBA00022839"/>
    </source>
</evidence>
<feature type="domain" description="DHHA1" evidence="8">
    <location>
        <begin position="385"/>
        <end position="478"/>
    </location>
</feature>
<dbReference type="Gene3D" id="3.10.310.30">
    <property type="match status" value="1"/>
</dbReference>
<dbReference type="eggNOG" id="COG0608">
    <property type="taxonomic scope" value="Bacteria"/>
</dbReference>
<keyword evidence="11" id="KW-1185">Reference proteome</keyword>
<dbReference type="InterPro" id="IPR038763">
    <property type="entry name" value="DHH_sf"/>
</dbReference>
<dbReference type="PANTHER" id="PTHR30255:SF2">
    <property type="entry name" value="SINGLE-STRANDED-DNA-SPECIFIC EXONUCLEASE RECJ"/>
    <property type="match status" value="1"/>
</dbReference>
<proteinExistence type="inferred from homology"/>
<dbReference type="STRING" id="1333998.M2A_0582"/>
<dbReference type="GO" id="GO:0003676">
    <property type="term" value="F:nucleic acid binding"/>
    <property type="evidence" value="ECO:0007669"/>
    <property type="project" value="InterPro"/>
</dbReference>
<dbReference type="NCBIfam" id="TIGR00644">
    <property type="entry name" value="recJ"/>
    <property type="match status" value="1"/>
</dbReference>
<dbReference type="EMBL" id="BBIO01000002">
    <property type="protein sequence ID" value="GAK44083.1"/>
    <property type="molecule type" value="Genomic_DNA"/>
</dbReference>
<evidence type="ECO:0000256" key="6">
    <source>
        <dbReference type="SAM" id="Coils"/>
    </source>
</evidence>
<feature type="domain" description="DDH" evidence="7">
    <location>
        <begin position="103"/>
        <end position="260"/>
    </location>
</feature>
<evidence type="ECO:0000259" key="9">
    <source>
        <dbReference type="Pfam" id="PF17768"/>
    </source>
</evidence>
<evidence type="ECO:0000313" key="10">
    <source>
        <dbReference type="EMBL" id="GAK44083.1"/>
    </source>
</evidence>
<dbReference type="Gene3D" id="3.90.1640.30">
    <property type="match status" value="1"/>
</dbReference>
<dbReference type="InterPro" id="IPR003156">
    <property type="entry name" value="DHHA1_dom"/>
</dbReference>
<gene>
    <name evidence="10" type="ORF">M2A_0582</name>
</gene>
<evidence type="ECO:0000259" key="7">
    <source>
        <dbReference type="Pfam" id="PF01368"/>
    </source>
</evidence>
<accession>A0A081B7R5</accession>
<evidence type="ECO:0000256" key="1">
    <source>
        <dbReference type="ARBA" id="ARBA00005915"/>
    </source>
</evidence>
<sequence length="606" mass="64594">MNGVRPEAKGAAGAAFLGVERSLTGKRWASRVEDDRLALTLAQRHDLPELLARVLAGRGVGLDEAPQFLDPSIRAYMPDPSVLTDMDKAAERAAKAIMSGESMAVFGDYDVDGATSSALLIRYCRAVGAPLRYYIPDRIREGYGPNAPALLRLRKEGVKLVLTVDCGTMAHKALGQAKEAGLHVLVLDHHQAEPVLPPVTALVNPNRLDDESGLGQLAAVGVTFLFIVALNRTLRQAGWFDGERAEPDLLQWLDLVALGTVCDVVPLTGLNRAFVAQGLKVMARRANPGIAALADVSRLDGRPSTYHAGFLLGPRVNAGGRVGRADFGTRLLSTDDPVEAAQIAGELDSYNKERQAIEAEVLEDAMGRIEMRLQQARRNTLPPLIMAHGEGWHPGVIGIVASRIKDRWDRPSFVIAVDEKGEGKGSGRSVPGVDMGRAVTAALEEGLLVNGGGHAMAAGLTVKAGKIEALEAFLSARMEADVDAAASDRRLTLDGALVPKAATRATLEMIERAGPYGAGNTEPRFALPRLRLIRARVVGQNHVSCILSGEDGGTIKGIAFRAAEGPLGQALLDGHRGLYHVAGRLKADDWQGRKGVQLHIDDLSAV</sequence>
<evidence type="ECO:0000256" key="2">
    <source>
        <dbReference type="ARBA" id="ARBA00019841"/>
    </source>
</evidence>
<dbReference type="AlphaFoldDB" id="A0A081B7R5"/>
<evidence type="ECO:0000256" key="4">
    <source>
        <dbReference type="ARBA" id="ARBA00022801"/>
    </source>
</evidence>
<reference evidence="10 11" key="1">
    <citation type="submission" date="2014-07" db="EMBL/GenBank/DDBJ databases">
        <title>Tepidicaulis marinum gen. nov., sp. nov., a novel marine bacterium denitrifying nitrate to nitrous oxide strictly under microaerobic conditions.</title>
        <authorList>
            <person name="Takeuchi M."/>
            <person name="Yamagishi T."/>
            <person name="Kamagata Y."/>
            <person name="Oshima K."/>
            <person name="Hattori M."/>
            <person name="Katayama T."/>
            <person name="Hanada S."/>
            <person name="Tamaki H."/>
            <person name="Marumo K."/>
            <person name="Maeda H."/>
            <person name="Nedachi M."/>
            <person name="Iwasaki W."/>
            <person name="Suwa Y."/>
            <person name="Sakata S."/>
        </authorList>
    </citation>
    <scope>NUCLEOTIDE SEQUENCE [LARGE SCALE GENOMIC DNA]</scope>
    <source>
        <strain evidence="10 11">MA2</strain>
    </source>
</reference>
<feature type="coiled-coil region" evidence="6">
    <location>
        <begin position="340"/>
        <end position="379"/>
    </location>
</feature>
<keyword evidence="6" id="KW-0175">Coiled coil</keyword>
<comment type="caution">
    <text evidence="10">The sequence shown here is derived from an EMBL/GenBank/DDBJ whole genome shotgun (WGS) entry which is preliminary data.</text>
</comment>
<dbReference type="Proteomes" id="UP000028702">
    <property type="component" value="Unassembled WGS sequence"/>
</dbReference>
<dbReference type="RefSeq" id="WP_045442738.1">
    <property type="nucleotide sequence ID" value="NZ_BBIO01000002.1"/>
</dbReference>
<dbReference type="Pfam" id="PF01368">
    <property type="entry name" value="DHH"/>
    <property type="match status" value="1"/>
</dbReference>
<protein>
    <recommendedName>
        <fullName evidence="2">Single-stranded-DNA-specific exonuclease RecJ</fullName>
    </recommendedName>
</protein>
<dbReference type="InterPro" id="IPR041122">
    <property type="entry name" value="RecJ_OB"/>
</dbReference>
<organism evidence="10 11">
    <name type="scientific">Tepidicaulis marinus</name>
    <dbReference type="NCBI Taxonomy" id="1333998"/>
    <lineage>
        <taxon>Bacteria</taxon>
        <taxon>Pseudomonadati</taxon>
        <taxon>Pseudomonadota</taxon>
        <taxon>Alphaproteobacteria</taxon>
        <taxon>Hyphomicrobiales</taxon>
        <taxon>Parvibaculaceae</taxon>
        <taxon>Tepidicaulis</taxon>
    </lineage>
</organism>
<dbReference type="Pfam" id="PF02272">
    <property type="entry name" value="DHHA1"/>
    <property type="match status" value="1"/>
</dbReference>
<evidence type="ECO:0000313" key="11">
    <source>
        <dbReference type="Proteomes" id="UP000028702"/>
    </source>
</evidence>